<evidence type="ECO:0000313" key="8">
    <source>
        <dbReference type="Proteomes" id="UP001152872"/>
    </source>
</evidence>
<dbReference type="AlphaFoldDB" id="A0A9X4RJ59"/>
<dbReference type="Gene3D" id="3.40.190.10">
    <property type="entry name" value="Periplasmic binding protein-like II"/>
    <property type="match status" value="2"/>
</dbReference>
<dbReference type="InterPro" id="IPR050682">
    <property type="entry name" value="ModA/WtpA"/>
</dbReference>
<sequence>MNKKKVITFLSLIVVTLSTIVGCSFFSPTTEQTNKPVASQESIQPANSNQENAQLTVSAAVSLKDVLNEITPLYNQVKTNVSVRTNFANGGNIQQQVMNGAPVDVLIPGAAKQMDELQKRDLIVTDTRRDLLSNRIVLIVPLDKGDISDLKDLTKADFERIAIGDPRSVPAGQYAEQALKKLELLPDLQSKFVLGNNVRQVLQFVESGNAQAGFVFATDAKASTKVKVVQVIDAKLHESIVYPIAVVRKSANQSIAKSYLDFLSTETAKTIFEKYGFSSL</sequence>
<dbReference type="PIRSF" id="PIRSF004846">
    <property type="entry name" value="ModA"/>
    <property type="match status" value="1"/>
</dbReference>
<feature type="chain" id="PRO_5040787247" evidence="6">
    <location>
        <begin position="27"/>
        <end position="280"/>
    </location>
</feature>
<evidence type="ECO:0000256" key="2">
    <source>
        <dbReference type="ARBA" id="ARBA00022505"/>
    </source>
</evidence>
<dbReference type="PROSITE" id="PS51257">
    <property type="entry name" value="PROKAR_LIPOPROTEIN"/>
    <property type="match status" value="1"/>
</dbReference>
<evidence type="ECO:0000256" key="6">
    <source>
        <dbReference type="SAM" id="SignalP"/>
    </source>
</evidence>
<evidence type="ECO:0000256" key="3">
    <source>
        <dbReference type="ARBA" id="ARBA00022723"/>
    </source>
</evidence>
<comment type="similarity">
    <text evidence="1">Belongs to the bacterial solute-binding protein ModA family.</text>
</comment>
<dbReference type="NCBIfam" id="TIGR01256">
    <property type="entry name" value="modA"/>
    <property type="match status" value="1"/>
</dbReference>
<name>A0A9X4RJ59_9CYAN</name>
<keyword evidence="4 6" id="KW-0732">Signal</keyword>
<feature type="binding site" evidence="5">
    <location>
        <position position="198"/>
    </location>
    <ligand>
        <name>molybdate</name>
        <dbReference type="ChEBI" id="CHEBI:36264"/>
    </ligand>
</feature>
<dbReference type="Pfam" id="PF13531">
    <property type="entry name" value="SBP_bac_11"/>
    <property type="match status" value="1"/>
</dbReference>
<feature type="binding site" evidence="5">
    <location>
        <position position="62"/>
    </location>
    <ligand>
        <name>molybdate</name>
        <dbReference type="ChEBI" id="CHEBI:36264"/>
    </ligand>
</feature>
<feature type="signal peptide" evidence="6">
    <location>
        <begin position="1"/>
        <end position="26"/>
    </location>
</feature>
<dbReference type="GO" id="GO:1901359">
    <property type="term" value="F:tungstate binding"/>
    <property type="evidence" value="ECO:0007669"/>
    <property type="project" value="UniProtKB-ARBA"/>
</dbReference>
<accession>A0A9X4RJ59</accession>
<evidence type="ECO:0000256" key="5">
    <source>
        <dbReference type="PIRSR" id="PIRSR004846-1"/>
    </source>
</evidence>
<evidence type="ECO:0000256" key="4">
    <source>
        <dbReference type="ARBA" id="ARBA00022729"/>
    </source>
</evidence>
<protein>
    <submittedName>
        <fullName evidence="7">Molybdate ABC transporter substrate-binding protein</fullName>
    </submittedName>
</protein>
<feature type="binding site" evidence="5">
    <location>
        <position position="171"/>
    </location>
    <ligand>
        <name>molybdate</name>
        <dbReference type="ChEBI" id="CHEBI:36264"/>
    </ligand>
</feature>
<dbReference type="GO" id="GO:0046872">
    <property type="term" value="F:metal ion binding"/>
    <property type="evidence" value="ECO:0007669"/>
    <property type="project" value="UniProtKB-KW"/>
</dbReference>
<comment type="caution">
    <text evidence="7">The sequence shown here is derived from an EMBL/GenBank/DDBJ whole genome shotgun (WGS) entry which is preliminary data.</text>
</comment>
<dbReference type="Proteomes" id="UP001152872">
    <property type="component" value="Unassembled WGS sequence"/>
</dbReference>
<keyword evidence="3 5" id="KW-0479">Metal-binding</keyword>
<dbReference type="RefSeq" id="WP_009628497.1">
    <property type="nucleotide sequence ID" value="NZ_VBTY01000173.1"/>
</dbReference>
<keyword evidence="2 5" id="KW-0500">Molybdenum</keyword>
<dbReference type="SUPFAM" id="SSF53850">
    <property type="entry name" value="Periplasmic binding protein-like II"/>
    <property type="match status" value="1"/>
</dbReference>
<dbReference type="GO" id="GO:0015689">
    <property type="term" value="P:molybdate ion transport"/>
    <property type="evidence" value="ECO:0007669"/>
    <property type="project" value="InterPro"/>
</dbReference>
<dbReference type="FunFam" id="3.40.190.10:FF:000035">
    <property type="entry name" value="Molybdate ABC transporter substrate-binding protein"/>
    <property type="match status" value="1"/>
</dbReference>
<evidence type="ECO:0000256" key="1">
    <source>
        <dbReference type="ARBA" id="ARBA00009175"/>
    </source>
</evidence>
<dbReference type="PANTHER" id="PTHR30632:SF0">
    <property type="entry name" value="SULFATE-BINDING PROTEIN"/>
    <property type="match status" value="1"/>
</dbReference>
<dbReference type="GO" id="GO:0030973">
    <property type="term" value="F:molybdate ion binding"/>
    <property type="evidence" value="ECO:0007669"/>
    <property type="project" value="TreeGrafter"/>
</dbReference>
<gene>
    <name evidence="7" type="primary">modA</name>
    <name evidence="7" type="ORF">FEV09_17410</name>
</gene>
<dbReference type="PANTHER" id="PTHR30632">
    <property type="entry name" value="MOLYBDATE-BINDING PERIPLASMIC PROTEIN"/>
    <property type="match status" value="1"/>
</dbReference>
<proteinExistence type="inferred from homology"/>
<dbReference type="EMBL" id="VBTY01000173">
    <property type="protein sequence ID" value="MDG3496321.1"/>
    <property type="molecule type" value="Genomic_DNA"/>
</dbReference>
<evidence type="ECO:0000313" key="7">
    <source>
        <dbReference type="EMBL" id="MDG3496321.1"/>
    </source>
</evidence>
<organism evidence="7 8">
    <name type="scientific">Pseudanabaena catenata USMAC16</name>
    <dbReference type="NCBI Taxonomy" id="1855837"/>
    <lineage>
        <taxon>Bacteria</taxon>
        <taxon>Bacillati</taxon>
        <taxon>Cyanobacteriota</taxon>
        <taxon>Cyanophyceae</taxon>
        <taxon>Pseudanabaenales</taxon>
        <taxon>Pseudanabaenaceae</taxon>
        <taxon>Pseudanabaena</taxon>
    </lineage>
</organism>
<keyword evidence="8" id="KW-1185">Reference proteome</keyword>
<reference evidence="7" key="1">
    <citation type="submission" date="2019-05" db="EMBL/GenBank/DDBJ databases">
        <title>Whole genome sequencing of Pseudanabaena catenata USMAC16.</title>
        <authorList>
            <person name="Khan Z."/>
            <person name="Omar W.M."/>
            <person name="Convey P."/>
            <person name="Merican F."/>
            <person name="Najimudin N."/>
        </authorList>
    </citation>
    <scope>NUCLEOTIDE SEQUENCE</scope>
    <source>
        <strain evidence="7">USMAC16</strain>
    </source>
</reference>
<dbReference type="InterPro" id="IPR005950">
    <property type="entry name" value="ModA"/>
</dbReference>